<reference evidence="1" key="1">
    <citation type="submission" date="2013-11" db="EMBL/GenBank/DDBJ databases">
        <title>The Genome Sequence of Phytophthora parasitica CJ02B3.</title>
        <authorList>
            <consortium name="The Broad Institute Genomics Platform"/>
            <person name="Russ C."/>
            <person name="Tyler B."/>
            <person name="Panabieres F."/>
            <person name="Shan W."/>
            <person name="Tripathy S."/>
            <person name="Grunwald N."/>
            <person name="Machado M."/>
            <person name="Johnson C.S."/>
            <person name="Arredondo F."/>
            <person name="Hong C."/>
            <person name="Coffey M."/>
            <person name="Young S.K."/>
            <person name="Zeng Q."/>
            <person name="Gargeya S."/>
            <person name="Fitzgerald M."/>
            <person name="Abouelleil A."/>
            <person name="Alvarado L."/>
            <person name="Chapman S.B."/>
            <person name="Gainer-Dewar J."/>
            <person name="Goldberg J."/>
            <person name="Griggs A."/>
            <person name="Gujja S."/>
            <person name="Hansen M."/>
            <person name="Howarth C."/>
            <person name="Imamovic A."/>
            <person name="Ireland A."/>
            <person name="Larimer J."/>
            <person name="McCowan C."/>
            <person name="Murphy C."/>
            <person name="Pearson M."/>
            <person name="Poon T.W."/>
            <person name="Priest M."/>
            <person name="Roberts A."/>
            <person name="Saif S."/>
            <person name="Shea T."/>
            <person name="Sykes S."/>
            <person name="Wortman J."/>
            <person name="Nusbaum C."/>
            <person name="Birren B."/>
        </authorList>
    </citation>
    <scope>NUCLEOTIDE SEQUENCE [LARGE SCALE GENOMIC DNA]</scope>
    <source>
        <strain evidence="1">CJ02B3</strain>
    </source>
</reference>
<name>W2GGV5_PHYNI</name>
<organism evidence="1">
    <name type="scientific">Phytophthora nicotianae</name>
    <name type="common">Potato buckeye rot agent</name>
    <name type="synonym">Phytophthora parasitica</name>
    <dbReference type="NCBI Taxonomy" id="4792"/>
    <lineage>
        <taxon>Eukaryota</taxon>
        <taxon>Sar</taxon>
        <taxon>Stramenopiles</taxon>
        <taxon>Oomycota</taxon>
        <taxon>Peronosporomycetes</taxon>
        <taxon>Peronosporales</taxon>
        <taxon>Peronosporaceae</taxon>
        <taxon>Phytophthora</taxon>
    </lineage>
</organism>
<accession>W2GGV5</accession>
<dbReference type="EMBL" id="KI687464">
    <property type="protein sequence ID" value="ETK81451.1"/>
    <property type="molecule type" value="Genomic_DNA"/>
</dbReference>
<dbReference type="Proteomes" id="UP000053236">
    <property type="component" value="Unassembled WGS sequence"/>
</dbReference>
<dbReference type="AlphaFoldDB" id="W2GGV5"/>
<evidence type="ECO:0000313" key="1">
    <source>
        <dbReference type="EMBL" id="ETK81451.1"/>
    </source>
</evidence>
<protein>
    <submittedName>
        <fullName evidence="1">Uncharacterized protein</fullName>
    </submittedName>
</protein>
<sequence length="65" mass="7408">MEMYLNQMPVCLSSFRSCGSRVAEFLEMVLDFKQDNEEHGFGGMASLSTVDDRNFLEINKRPQSA</sequence>
<dbReference type="VEuPathDB" id="FungiDB:PPTG_03375"/>
<proteinExistence type="predicted"/>
<gene>
    <name evidence="1" type="ORF">L915_13049</name>
</gene>